<proteinExistence type="predicted"/>
<keyword evidence="2" id="KW-1185">Reference proteome</keyword>
<reference evidence="1" key="1">
    <citation type="submission" date="2022-11" db="EMBL/GenBank/DDBJ databases">
        <title>Genome Sequence of Boeremia exigua.</title>
        <authorList>
            <person name="Buettner E."/>
        </authorList>
    </citation>
    <scope>NUCLEOTIDE SEQUENCE</scope>
    <source>
        <strain evidence="1">CU02</strain>
    </source>
</reference>
<accession>A0ACC2HW46</accession>
<sequence length="203" mass="23051">MASHHLKALALLLFIQTNGVFSTFTNLPDVAPGVFNVSTRIEIRSNERAAWDALTNFPEYPEWNPFVRASIMTSPENVTLSDQYPREGRNLFLRTQIPALPLPVNRHTPDVEANTNYAYENVTHVQRKQGRIAWNFITDPNLQAERWSAVSDIGHGKVLYESREVFDGPLAEYLKSQLAEVLQSCFEAQGEAFKVLLEDCDKK</sequence>
<evidence type="ECO:0000313" key="2">
    <source>
        <dbReference type="Proteomes" id="UP001153331"/>
    </source>
</evidence>
<organism evidence="1 2">
    <name type="scientific">Boeremia exigua</name>
    <dbReference type="NCBI Taxonomy" id="749465"/>
    <lineage>
        <taxon>Eukaryota</taxon>
        <taxon>Fungi</taxon>
        <taxon>Dikarya</taxon>
        <taxon>Ascomycota</taxon>
        <taxon>Pezizomycotina</taxon>
        <taxon>Dothideomycetes</taxon>
        <taxon>Pleosporomycetidae</taxon>
        <taxon>Pleosporales</taxon>
        <taxon>Pleosporineae</taxon>
        <taxon>Didymellaceae</taxon>
        <taxon>Boeremia</taxon>
    </lineage>
</organism>
<gene>
    <name evidence="1" type="ORF">OPT61_g9049</name>
</gene>
<dbReference type="EMBL" id="JAPHNI010000990">
    <property type="protein sequence ID" value="KAJ8107169.1"/>
    <property type="molecule type" value="Genomic_DNA"/>
</dbReference>
<protein>
    <submittedName>
        <fullName evidence="1">Uncharacterized protein</fullName>
    </submittedName>
</protein>
<comment type="caution">
    <text evidence="1">The sequence shown here is derived from an EMBL/GenBank/DDBJ whole genome shotgun (WGS) entry which is preliminary data.</text>
</comment>
<name>A0ACC2HW46_9PLEO</name>
<dbReference type="Proteomes" id="UP001153331">
    <property type="component" value="Unassembled WGS sequence"/>
</dbReference>
<evidence type="ECO:0000313" key="1">
    <source>
        <dbReference type="EMBL" id="KAJ8107169.1"/>
    </source>
</evidence>